<dbReference type="GO" id="GO:0006935">
    <property type="term" value="P:chemotaxis"/>
    <property type="evidence" value="ECO:0007669"/>
    <property type="project" value="InterPro"/>
</dbReference>
<dbReference type="PANTHER" id="PTHR22617">
    <property type="entry name" value="CHEMOTAXIS SENSOR HISTIDINE KINASE-RELATED"/>
    <property type="match status" value="1"/>
</dbReference>
<proteinExistence type="predicted"/>
<evidence type="ECO:0000313" key="2">
    <source>
        <dbReference type="EMBL" id="QEW08129.1"/>
    </source>
</evidence>
<name>A0A5J6LHP8_9GAMM</name>
<dbReference type="PROSITE" id="PS50851">
    <property type="entry name" value="CHEW"/>
    <property type="match status" value="1"/>
</dbReference>
<dbReference type="InterPro" id="IPR002545">
    <property type="entry name" value="CheW-lke_dom"/>
</dbReference>
<dbReference type="Proteomes" id="UP000325606">
    <property type="component" value="Chromosome"/>
</dbReference>
<dbReference type="PANTHER" id="PTHR22617:SF23">
    <property type="entry name" value="CHEMOTAXIS PROTEIN CHEW"/>
    <property type="match status" value="1"/>
</dbReference>
<dbReference type="AlphaFoldDB" id="A0A5J6LHP8"/>
<dbReference type="EMBL" id="CP044222">
    <property type="protein sequence ID" value="QEW08129.1"/>
    <property type="molecule type" value="Genomic_DNA"/>
</dbReference>
<dbReference type="Gene3D" id="2.40.50.180">
    <property type="entry name" value="CheA-289, Domain 4"/>
    <property type="match status" value="1"/>
</dbReference>
<evidence type="ECO:0000259" key="1">
    <source>
        <dbReference type="PROSITE" id="PS50851"/>
    </source>
</evidence>
<accession>A0A5J6LHP8</accession>
<dbReference type="SUPFAM" id="SSF50341">
    <property type="entry name" value="CheW-like"/>
    <property type="match status" value="1"/>
</dbReference>
<dbReference type="Gene3D" id="2.30.30.40">
    <property type="entry name" value="SH3 Domains"/>
    <property type="match status" value="1"/>
</dbReference>
<dbReference type="InterPro" id="IPR039315">
    <property type="entry name" value="CheW"/>
</dbReference>
<evidence type="ECO:0000313" key="3">
    <source>
        <dbReference type="Proteomes" id="UP000325606"/>
    </source>
</evidence>
<feature type="domain" description="CheW-like" evidence="1">
    <location>
        <begin position="56"/>
        <end position="198"/>
    </location>
</feature>
<gene>
    <name evidence="2" type="ORF">F5I99_17415</name>
</gene>
<dbReference type="InterPro" id="IPR036061">
    <property type="entry name" value="CheW-like_dom_sf"/>
</dbReference>
<organism evidence="2 3">
    <name type="scientific">Nitrincola iocasae</name>
    <dbReference type="NCBI Taxonomy" id="2614693"/>
    <lineage>
        <taxon>Bacteria</taxon>
        <taxon>Pseudomonadati</taxon>
        <taxon>Pseudomonadota</taxon>
        <taxon>Gammaproteobacteria</taxon>
        <taxon>Oceanospirillales</taxon>
        <taxon>Oceanospirillaceae</taxon>
        <taxon>Nitrincola</taxon>
    </lineage>
</organism>
<dbReference type="Pfam" id="PF01584">
    <property type="entry name" value="CheW"/>
    <property type="match status" value="1"/>
</dbReference>
<dbReference type="SMART" id="SM00260">
    <property type="entry name" value="CheW"/>
    <property type="match status" value="1"/>
</dbReference>
<protein>
    <submittedName>
        <fullName evidence="2">Purine-binding chemotaxis protein CheW</fullName>
    </submittedName>
</protein>
<dbReference type="GO" id="GO:0005829">
    <property type="term" value="C:cytosol"/>
    <property type="evidence" value="ECO:0007669"/>
    <property type="project" value="TreeGrafter"/>
</dbReference>
<sequence length="201" mass="21993">MLMRCAWQQTGRCIRPSTRGAIRLSWAGTVMTETLEGILAARQASAEEIVDVDEPVIKLVIFSLGERDFAFPGEAVGEVLPGTEPVYFVPGMPPAVEGVMNVRGDIESVIRLHNLLQLNDPGDITRHSAILLAKGKKMHSGLRIDRLLDVVDIPASQIQPPPESLPEHLHQYVTGLLQFKQHAIAVLDLDSVFSAWQGESG</sequence>
<keyword evidence="3" id="KW-1185">Reference proteome</keyword>
<reference evidence="2 3" key="1">
    <citation type="submission" date="2019-09" db="EMBL/GenBank/DDBJ databases">
        <title>Nitrincola iocasae sp. nov., a bacterium isolated from the sediment collected at a cold seep field in South China Sea.</title>
        <authorList>
            <person name="Zhang H."/>
            <person name="Wang H."/>
            <person name="Li C."/>
        </authorList>
    </citation>
    <scope>NUCLEOTIDE SEQUENCE [LARGE SCALE GENOMIC DNA]</scope>
    <source>
        <strain evidence="2 3">KXZD1103</strain>
    </source>
</reference>
<dbReference type="KEGG" id="nik:F5I99_17415"/>
<dbReference type="GO" id="GO:0007165">
    <property type="term" value="P:signal transduction"/>
    <property type="evidence" value="ECO:0007669"/>
    <property type="project" value="InterPro"/>
</dbReference>